<dbReference type="EMBL" id="JBHTKI010000009">
    <property type="protein sequence ID" value="MFD1031418.1"/>
    <property type="molecule type" value="Genomic_DNA"/>
</dbReference>
<dbReference type="Gene3D" id="3.10.570.10">
    <property type="entry name" value="sex pheromone staph- cam373 precursor domain"/>
    <property type="match status" value="1"/>
</dbReference>
<name>A0ABW3L9Z9_9BACL</name>
<dbReference type="Proteomes" id="UP001597109">
    <property type="component" value="Unassembled WGS sequence"/>
</dbReference>
<accession>A0ABW3L9Z9</accession>
<feature type="chain" id="PRO_5046440090" evidence="2">
    <location>
        <begin position="22"/>
        <end position="383"/>
    </location>
</feature>
<gene>
    <name evidence="3" type="ORF">ACFQ1X_08205</name>
</gene>
<keyword evidence="2" id="KW-0732">Signal</keyword>
<comment type="caution">
    <text evidence="3">The sequence shown here is derived from an EMBL/GenBank/DDBJ whole genome shotgun (WGS) entry which is preliminary data.</text>
</comment>
<dbReference type="PROSITE" id="PS51257">
    <property type="entry name" value="PROKAR_LIPOPROTEIN"/>
    <property type="match status" value="1"/>
</dbReference>
<organism evidence="3 4">
    <name type="scientific">Metaplanococcus flavidus</name>
    <dbReference type="NCBI Taxonomy" id="569883"/>
    <lineage>
        <taxon>Bacteria</taxon>
        <taxon>Bacillati</taxon>
        <taxon>Bacillota</taxon>
        <taxon>Bacilli</taxon>
        <taxon>Bacillales</taxon>
        <taxon>Caryophanaceae</taxon>
        <taxon>Metaplanococcus</taxon>
    </lineage>
</organism>
<dbReference type="PIRSF" id="PIRSF012509">
    <property type="entry name" value="CamS"/>
    <property type="match status" value="1"/>
</dbReference>
<evidence type="ECO:0000313" key="4">
    <source>
        <dbReference type="Proteomes" id="UP001597109"/>
    </source>
</evidence>
<reference evidence="4" key="1">
    <citation type="journal article" date="2019" name="Int. J. Syst. Evol. Microbiol.">
        <title>The Global Catalogue of Microorganisms (GCM) 10K type strain sequencing project: providing services to taxonomists for standard genome sequencing and annotation.</title>
        <authorList>
            <consortium name="The Broad Institute Genomics Platform"/>
            <consortium name="The Broad Institute Genome Sequencing Center for Infectious Disease"/>
            <person name="Wu L."/>
            <person name="Ma J."/>
        </authorList>
    </citation>
    <scope>NUCLEOTIDE SEQUENCE [LARGE SCALE GENOMIC DNA]</scope>
    <source>
        <strain evidence="4">CCUG 56756</strain>
    </source>
</reference>
<dbReference type="CDD" id="cd13440">
    <property type="entry name" value="CamS_repeat_2"/>
    <property type="match status" value="1"/>
</dbReference>
<sequence length="383" mass="43401">MKRIWWMIPASILLLTACVPSETNETEVIGTEEVETAIIPSMQLDEEFYRTLLPYKQSATRGKIINRMNSRYDIEEAEKGLLRLSQNQFSPDDYFFQEGQIITDEEITAWLRRYHGEDNPTGLNAEDKRAAPAEEAEEGDEPRDNPPPEILAHIIEQNYLVKTNEDTIRLGGVSVGLALNSVYYSKNAEGVSYEETISQEQLEAEGKRMADEIVNRLRQKEGMADIPITVGLFKQESRSTITAGSYFTYGVAPGGDTAVANWNPISEEYVIFPSSNPEEKYREVDTSFKNFKQDVEEYFSNFTSVIGTGFYQGDSIRKLQIEIPIQFYGSSEVIGFTQYLTGLVMKHFPENIQVQVDLHSVNGAEALILRKANETEPVVHIYE</sequence>
<dbReference type="CDD" id="cd13441">
    <property type="entry name" value="CamS_repeat_1"/>
    <property type="match status" value="1"/>
</dbReference>
<feature type="region of interest" description="Disordered" evidence="1">
    <location>
        <begin position="117"/>
        <end position="148"/>
    </location>
</feature>
<evidence type="ECO:0000313" key="3">
    <source>
        <dbReference type="EMBL" id="MFD1031418.1"/>
    </source>
</evidence>
<dbReference type="RefSeq" id="WP_144840899.1">
    <property type="nucleotide sequence ID" value="NZ_JBHTKI010000009.1"/>
</dbReference>
<feature type="signal peptide" evidence="2">
    <location>
        <begin position="1"/>
        <end position="21"/>
    </location>
</feature>
<keyword evidence="4" id="KW-1185">Reference proteome</keyword>
<dbReference type="Pfam" id="PF07537">
    <property type="entry name" value="CamS"/>
    <property type="match status" value="1"/>
</dbReference>
<dbReference type="InterPro" id="IPR011426">
    <property type="entry name" value="CamS"/>
</dbReference>
<protein>
    <submittedName>
        <fullName evidence="3">CamS family sex pheromone protein</fullName>
    </submittedName>
</protein>
<proteinExistence type="predicted"/>
<evidence type="ECO:0000256" key="1">
    <source>
        <dbReference type="SAM" id="MobiDB-lite"/>
    </source>
</evidence>
<evidence type="ECO:0000256" key="2">
    <source>
        <dbReference type="SAM" id="SignalP"/>
    </source>
</evidence>